<protein>
    <submittedName>
        <fullName evidence="2">Ppx/GppA phosphatase family protein</fullName>
    </submittedName>
</protein>
<dbReference type="Gene3D" id="3.30.420.150">
    <property type="entry name" value="Exopolyphosphatase. Domain 2"/>
    <property type="match status" value="1"/>
</dbReference>
<reference evidence="2 3" key="1">
    <citation type="submission" date="2024-04" db="EMBL/GenBank/DDBJ databases">
        <title>Isolation of an actinomycete strain from pig manure.</title>
        <authorList>
            <person name="Gong T."/>
            <person name="Yu Z."/>
            <person name="An M."/>
            <person name="Wei C."/>
            <person name="Yang W."/>
            <person name="Liu L."/>
        </authorList>
    </citation>
    <scope>NUCLEOTIDE SEQUENCE [LARGE SCALE GENOMIC DNA]</scope>
    <source>
        <strain evidence="2 3">ZF39</strain>
    </source>
</reference>
<dbReference type="PANTHER" id="PTHR30005">
    <property type="entry name" value="EXOPOLYPHOSPHATASE"/>
    <property type="match status" value="1"/>
</dbReference>
<dbReference type="SUPFAM" id="SSF53067">
    <property type="entry name" value="Actin-like ATPase domain"/>
    <property type="match status" value="2"/>
</dbReference>
<feature type="domain" description="Ppx/GppA phosphatase N-terminal" evidence="1">
    <location>
        <begin position="23"/>
        <end position="303"/>
    </location>
</feature>
<dbReference type="InterPro" id="IPR043129">
    <property type="entry name" value="ATPase_NBD"/>
</dbReference>
<accession>A0ABZ3FVA0</accession>
<dbReference type="EMBL" id="CP154795">
    <property type="protein sequence ID" value="XAN08620.1"/>
    <property type="molecule type" value="Genomic_DNA"/>
</dbReference>
<dbReference type="Proteomes" id="UP001442841">
    <property type="component" value="Chromosome"/>
</dbReference>
<dbReference type="InterPro" id="IPR003695">
    <property type="entry name" value="Ppx_GppA_N"/>
</dbReference>
<dbReference type="PANTHER" id="PTHR30005:SF13">
    <property type="entry name" value="EXOPOLYPHOSPHATASE 2"/>
    <property type="match status" value="1"/>
</dbReference>
<gene>
    <name evidence="2" type="ORF">AADG42_15350</name>
</gene>
<name>A0ABZ3FVA0_9ACTN</name>
<evidence type="ECO:0000313" key="3">
    <source>
        <dbReference type="Proteomes" id="UP001442841"/>
    </source>
</evidence>
<dbReference type="RefSeq" id="WP_425310045.1">
    <property type="nucleotide sequence ID" value="NZ_CP154795.1"/>
</dbReference>
<proteinExistence type="predicted"/>
<keyword evidence="3" id="KW-1185">Reference proteome</keyword>
<organism evidence="2 3">
    <name type="scientific">Ammonicoccus fulvus</name>
    <dbReference type="NCBI Taxonomy" id="3138240"/>
    <lineage>
        <taxon>Bacteria</taxon>
        <taxon>Bacillati</taxon>
        <taxon>Actinomycetota</taxon>
        <taxon>Actinomycetes</taxon>
        <taxon>Propionibacteriales</taxon>
        <taxon>Propionibacteriaceae</taxon>
        <taxon>Ammonicoccus</taxon>
    </lineage>
</organism>
<evidence type="ECO:0000259" key="1">
    <source>
        <dbReference type="Pfam" id="PF02541"/>
    </source>
</evidence>
<dbReference type="Gene3D" id="3.30.420.40">
    <property type="match status" value="1"/>
</dbReference>
<sequence length="305" mass="31750">MNRRFAAVDCGTNALRWLIAEQRGDGVLEPLERELRLVRLGEGVDATGRFAPAAVERTLAALDECADRIRGAGVQGVRFVATSAARDVSNADEFLAAVSARLGLPAEIIDGTEEAALSFTGALAGVPEPDDPVLITDVGGGSTELVVGTAGRIELAVSLDIGSVRLTERFWSSDPPSTEDVARATAFVDAQLSSMSEVLAGVRSWVAVGGTATTLAALQLGLDHYDSARVQGAELTGDSLAALADRLAASRSAELVSELMPPLRAQVIAAGALICHRIQNLVGDVPCIVSETDILDGIVIGLLER</sequence>
<dbReference type="CDD" id="cd24054">
    <property type="entry name" value="ASKHA_NBD_AaPPX-GppA_MtPPX2-like"/>
    <property type="match status" value="1"/>
</dbReference>
<dbReference type="InterPro" id="IPR050273">
    <property type="entry name" value="GppA/Ppx_hydrolase"/>
</dbReference>
<evidence type="ECO:0000313" key="2">
    <source>
        <dbReference type="EMBL" id="XAN08620.1"/>
    </source>
</evidence>
<dbReference type="Pfam" id="PF02541">
    <property type="entry name" value="Ppx-GppA"/>
    <property type="match status" value="1"/>
</dbReference>